<accession>A0A3B0U6E4</accession>
<sequence length="139" mass="14950">MKPKDLKNSEELNSTMLTGPDQQEIAGDTEKKVTKEKEEVVVEGAVKETKAEEAQAAGPPENNTGKESEKAEATAPDKEKVIGGKEDKAGTSTGKKEQKEDIAEDGVKKEQGTTEEKTKVATVEETEATVEETEATVEE</sequence>
<evidence type="ECO:0000313" key="2">
    <source>
        <dbReference type="EMBL" id="VAW20049.1"/>
    </source>
</evidence>
<feature type="compositionally biased region" description="Polar residues" evidence="1">
    <location>
        <begin position="11"/>
        <end position="21"/>
    </location>
</feature>
<name>A0A3B0U6E4_9ZZZZ</name>
<feature type="compositionally biased region" description="Basic and acidic residues" evidence="1">
    <location>
        <begin position="1"/>
        <end position="10"/>
    </location>
</feature>
<proteinExistence type="predicted"/>
<feature type="compositionally biased region" description="Basic and acidic residues" evidence="1">
    <location>
        <begin position="28"/>
        <end position="53"/>
    </location>
</feature>
<dbReference type="AlphaFoldDB" id="A0A3B0U6E4"/>
<dbReference type="EMBL" id="UOEP01000111">
    <property type="protein sequence ID" value="VAW20049.1"/>
    <property type="molecule type" value="Genomic_DNA"/>
</dbReference>
<feature type="compositionally biased region" description="Basic and acidic residues" evidence="1">
    <location>
        <begin position="64"/>
        <end position="119"/>
    </location>
</feature>
<organism evidence="2">
    <name type="scientific">hydrothermal vent metagenome</name>
    <dbReference type="NCBI Taxonomy" id="652676"/>
    <lineage>
        <taxon>unclassified sequences</taxon>
        <taxon>metagenomes</taxon>
        <taxon>ecological metagenomes</taxon>
    </lineage>
</organism>
<feature type="compositionally biased region" description="Acidic residues" evidence="1">
    <location>
        <begin position="124"/>
        <end position="139"/>
    </location>
</feature>
<gene>
    <name evidence="2" type="ORF">MNBD_BACTEROID01-704</name>
</gene>
<evidence type="ECO:0000256" key="1">
    <source>
        <dbReference type="SAM" id="MobiDB-lite"/>
    </source>
</evidence>
<protein>
    <submittedName>
        <fullName evidence="2">Uncharacterized protein</fullName>
    </submittedName>
</protein>
<feature type="region of interest" description="Disordered" evidence="1">
    <location>
        <begin position="1"/>
        <end position="139"/>
    </location>
</feature>
<feature type="non-terminal residue" evidence="2">
    <location>
        <position position="139"/>
    </location>
</feature>
<reference evidence="2" key="1">
    <citation type="submission" date="2018-06" db="EMBL/GenBank/DDBJ databases">
        <authorList>
            <person name="Zhirakovskaya E."/>
        </authorList>
    </citation>
    <scope>NUCLEOTIDE SEQUENCE</scope>
</reference>